<reference evidence="1" key="1">
    <citation type="journal article" date="2021" name="Environ. Microbiol.">
        <title>Gene family expansions and transcriptome signatures uncover fungal adaptations to wood decay.</title>
        <authorList>
            <person name="Hage H."/>
            <person name="Miyauchi S."/>
            <person name="Viragh M."/>
            <person name="Drula E."/>
            <person name="Min B."/>
            <person name="Chaduli D."/>
            <person name="Navarro D."/>
            <person name="Favel A."/>
            <person name="Norest M."/>
            <person name="Lesage-Meessen L."/>
            <person name="Balint B."/>
            <person name="Merenyi Z."/>
            <person name="de Eugenio L."/>
            <person name="Morin E."/>
            <person name="Martinez A.T."/>
            <person name="Baldrian P."/>
            <person name="Stursova M."/>
            <person name="Martinez M.J."/>
            <person name="Novotny C."/>
            <person name="Magnuson J.K."/>
            <person name="Spatafora J.W."/>
            <person name="Maurice S."/>
            <person name="Pangilinan J."/>
            <person name="Andreopoulos W."/>
            <person name="LaButti K."/>
            <person name="Hundley H."/>
            <person name="Na H."/>
            <person name="Kuo A."/>
            <person name="Barry K."/>
            <person name="Lipzen A."/>
            <person name="Henrissat B."/>
            <person name="Riley R."/>
            <person name="Ahrendt S."/>
            <person name="Nagy L.G."/>
            <person name="Grigoriev I.V."/>
            <person name="Martin F."/>
            <person name="Rosso M.N."/>
        </authorList>
    </citation>
    <scope>NUCLEOTIDE SEQUENCE</scope>
    <source>
        <strain evidence="1">CBS 384.51</strain>
    </source>
</reference>
<keyword evidence="2" id="KW-1185">Reference proteome</keyword>
<dbReference type="Proteomes" id="UP001055072">
    <property type="component" value="Unassembled WGS sequence"/>
</dbReference>
<name>A0ACB8UJ47_9APHY</name>
<organism evidence="1 2">
    <name type="scientific">Irpex rosettiformis</name>
    <dbReference type="NCBI Taxonomy" id="378272"/>
    <lineage>
        <taxon>Eukaryota</taxon>
        <taxon>Fungi</taxon>
        <taxon>Dikarya</taxon>
        <taxon>Basidiomycota</taxon>
        <taxon>Agaricomycotina</taxon>
        <taxon>Agaricomycetes</taxon>
        <taxon>Polyporales</taxon>
        <taxon>Irpicaceae</taxon>
        <taxon>Irpex</taxon>
    </lineage>
</organism>
<accession>A0ACB8UJ47</accession>
<comment type="caution">
    <text evidence="1">The sequence shown here is derived from an EMBL/GenBank/DDBJ whole genome shotgun (WGS) entry which is preliminary data.</text>
</comment>
<proteinExistence type="predicted"/>
<dbReference type="EMBL" id="MU274900">
    <property type="protein sequence ID" value="KAI0094356.1"/>
    <property type="molecule type" value="Genomic_DNA"/>
</dbReference>
<gene>
    <name evidence="1" type="ORF">BDY19DRAFT_988210</name>
</gene>
<evidence type="ECO:0000313" key="1">
    <source>
        <dbReference type="EMBL" id="KAI0094356.1"/>
    </source>
</evidence>
<evidence type="ECO:0000313" key="2">
    <source>
        <dbReference type="Proteomes" id="UP001055072"/>
    </source>
</evidence>
<sequence length="1321" mass="146948">MSRVPPFPAARRPQTPSSSEYDYLPQSPSSTRPLQINRPPTRPTTPSSRSANAGPSTSPPVVPMRPQRSGLRGRQVSEYSNSDRASIDSRSYGEFRDSRDSSAYTPVRPTRNGVNGISRIPNGSLDMNGMLSPLSPSSEPEVSPQGAAAIAAFQHAMARRRDKAKDDYMDTEYEKEKQREIAIQMDRQKRIREKVPGRKATKPRAGDIDAILDEIKDEWEIVTNPDFNPVDLALQLLDDSSLGKDMRSFRQTKDMLSKALKGSVDKHYQAFAASLPHHTALMTRMQAIQSQIGEARTALQDSKESLGGKRGDLVQLRTRTQTLEEMLRILDQIEYLRSVPDVLESLISEKRLLQAAVLLVRSLKLINKQDMLDIGALSDLRSDLANQETAIRDILVDELHSHLYLRSLWCDARWAAYVPGQQTFPTLEIEEEGLSRTDAPTSPDSPTPLTRKARLLSRYLDGLQVRANEAPLEVEDQNYRHSASATTLQASGSTSLGLSSLASRGSLTNLAGTSMMSTTGPSPNRDPESNSFTYIETLLESLAVLGKLGYALDVVSQKLPQEIYSLVEITLDEVSERAEYGRRTSIIVSGSSSSMGRDSVYFMADSPTGVLSMVGSSVAATTSVADRGAFLPASSLRLPALEMSTKRMDQEVLRDLFWTLYSKLDAVAQGLRVVYEVSNRIGSRRDFKDSSGTKPGSLFPLAEIWDPVQAEIRTLLNDYITDEEQGVSSGRNPISSINEVLRNGRYFRDKAKPNPVLPKPIFRFADTDLKLSTKVLKMQEDELIRVLKDTVPGLVQGSTESAVQATLSAVGSDDRLLGPGQHHRSLIHPDAFHVSVLFQPTLAFMDRISDILATAHESTRASTLLLDEFVLNVYLPQLEDKVSDIFHHAVTSPDAFQPDLTSKKLSPQPLIKVVVHLLALINSLCAMLRTTPFHRESYSRLILTVIVQFYQRCYDRFQGLVSLKNPENPEAPPQMALAAQWVQRSEVTACLTELGDVIIDENSPVPTNQLCRQESHLECQLLGDKTVSKDEIIASTRDLASLASLYHSVTWFAAELDKLKAVPEGALSPTTPMKLEPMSAVTPWTPHIPSMHLALSEPLALPLSAAMTMRFQALLKTYEQLSESILHTIRVDIRCRVMHHLDLALRQGNYRLDVEASEPDPHVVDLNTELTKCDDFAGTTLPVKERRFVFEGLSHLMQNLLVGNAKYIRSVNVNGVKKMMRNILALQQNIKTIALETRHVDFERVKRYYALFTVSPPGLLDAIRKKQEFSFDEYKTILDLQCGVDPTQGENGVNQATDRGYSMYVIELHGLELENSADDME</sequence>
<protein>
    <submittedName>
        <fullName evidence="1">Sec8 exocyst complex component-specific domain-containing protein</fullName>
    </submittedName>
</protein>